<accession>A0A7Y0Y1I9</accession>
<dbReference type="RefSeq" id="WP_169756991.1">
    <property type="nucleotide sequence ID" value="NZ_CAMUNX010000005.1"/>
</dbReference>
<comment type="caution">
    <text evidence="1">The sequence shown here is derived from an EMBL/GenBank/DDBJ whole genome shotgun (WGS) entry which is preliminary data.</text>
</comment>
<reference evidence="1 2" key="1">
    <citation type="submission" date="2020-04" db="EMBL/GenBank/DDBJ databases">
        <title>Antimicrobial susceptibility and clonality of vaginal-derived multi-drug resistant Mobiluncus isolates in China.</title>
        <authorList>
            <person name="Zhang X."/>
        </authorList>
    </citation>
    <scope>NUCLEOTIDE SEQUENCE [LARGE SCALE GENOMIC DNA]</scope>
    <source>
        <strain evidence="1 2">13</strain>
    </source>
</reference>
<gene>
    <name evidence="1" type="ORF">HHJ78_02640</name>
</gene>
<evidence type="ECO:0000313" key="1">
    <source>
        <dbReference type="EMBL" id="NMW64453.1"/>
    </source>
</evidence>
<name>A0A7Y0Y1I9_9ACTO</name>
<dbReference type="EMBL" id="JABCUR010000002">
    <property type="protein sequence ID" value="NMW64453.1"/>
    <property type="molecule type" value="Genomic_DNA"/>
</dbReference>
<sequence length="61" mass="6997">MQQVVKMLFKAQTELFSMAQRLQGLDLVEAQRAMRIHQELAQTLALLEKETKTLPKGVNNE</sequence>
<dbReference type="Proteomes" id="UP000578252">
    <property type="component" value="Unassembled WGS sequence"/>
</dbReference>
<dbReference type="AlphaFoldDB" id="A0A7Y0Y1I9"/>
<proteinExistence type="predicted"/>
<evidence type="ECO:0000313" key="2">
    <source>
        <dbReference type="Proteomes" id="UP000578252"/>
    </source>
</evidence>
<protein>
    <submittedName>
        <fullName evidence="1">Uncharacterized protein</fullName>
    </submittedName>
</protein>
<organism evidence="1 2">
    <name type="scientific">Mobiluncus mulieris</name>
    <dbReference type="NCBI Taxonomy" id="2052"/>
    <lineage>
        <taxon>Bacteria</taxon>
        <taxon>Bacillati</taxon>
        <taxon>Actinomycetota</taxon>
        <taxon>Actinomycetes</taxon>
        <taxon>Actinomycetales</taxon>
        <taxon>Actinomycetaceae</taxon>
        <taxon>Mobiluncus</taxon>
    </lineage>
</organism>